<dbReference type="OrthoDB" id="2096344at2759"/>
<sequence length="744" mass="84312">MELVKPQRYNVANRMLHWPHNRQIEGRYSIGKYKKRGFQQVFEGLKKLTCYPPDHFAFLQADNEDELVPSFSAAFSNINPDILASADEDGIMRFFDTRKALSNGFVSGFEAHDNAIFDIAWAHKEPWIVTASGDQSAVLWDAPSGKKKAIFKQHSGSLKSVSFGFQNNNILATGARDGSIIIWDTRCSESRKNRPVPIATITKAHEDKDLSRVKPRWRRGMSKAMLNINPLQSVTSVLFQSDNLLLSSGSADGIVKMWDVRALPKKQKKTPDPYYGYHYGGNSQGKHGFSSLTIDSSRSRFYANCTDGVVYAYDCVGVLSGQPAAKYSGHVNSTFYVKSLLSPDDQYLLSGSSDSNAYIWKTDEPDKPPIILSGHSGEVTAVAWSPIDKTKVVTCADDCTMRIWRMKQEGVKEEERPIGEAKWEQPSSGEGNRYNFAVKRDWKREIQSKGWATPPTNNKSNRNENGKEQSDEPKDRKEVLQNSERISKDKSPLKDSVECDVTKTTSSPTTPRMSVAKETYCKRRGKRLSSLKDWINRTDSENSRLMNTGSNADTRSGESRSESVLDVHQRVTHLTQAEHKAESKNDKENKLPNKEQKENHIFRLVRPDKEDKIKGSTQSIVGGRDNPQDGKELSIERTSTCKQEINVRDIQDKVEKKRGGEGVDLRNKGNRAGSSSEEVQEEHSNTPKVRVSKRRKGDQIFDYFQPLKRQRTDSHHNLQRHNMWSSDDSPVNFQLNHYQFNLIH</sequence>
<dbReference type="GO" id="GO:0007095">
    <property type="term" value="P:mitotic G2 DNA damage checkpoint signaling"/>
    <property type="evidence" value="ECO:0007669"/>
    <property type="project" value="TreeGrafter"/>
</dbReference>
<comment type="pathway">
    <text evidence="1">Protein modification; protein ubiquitination.</text>
</comment>
<proteinExistence type="inferred from homology"/>
<gene>
    <name evidence="8" type="ORF">BSL78_07917</name>
</gene>
<evidence type="ECO:0000313" key="8">
    <source>
        <dbReference type="EMBL" id="PIK55187.1"/>
    </source>
</evidence>
<name>A0A2G8L4K1_STIJA</name>
<feature type="compositionally biased region" description="Polar residues" evidence="7">
    <location>
        <begin position="502"/>
        <end position="512"/>
    </location>
</feature>
<organism evidence="8 9">
    <name type="scientific">Stichopus japonicus</name>
    <name type="common">Sea cucumber</name>
    <dbReference type="NCBI Taxonomy" id="307972"/>
    <lineage>
        <taxon>Eukaryota</taxon>
        <taxon>Metazoa</taxon>
        <taxon>Echinodermata</taxon>
        <taxon>Eleutherozoa</taxon>
        <taxon>Echinozoa</taxon>
        <taxon>Holothuroidea</taxon>
        <taxon>Aspidochirotacea</taxon>
        <taxon>Aspidochirotida</taxon>
        <taxon>Stichopodidae</taxon>
        <taxon>Apostichopus</taxon>
    </lineage>
</organism>
<dbReference type="InterPro" id="IPR020472">
    <property type="entry name" value="WD40_PAC1"/>
</dbReference>
<evidence type="ECO:0000256" key="4">
    <source>
        <dbReference type="ARBA" id="ARBA00022786"/>
    </source>
</evidence>
<comment type="similarity">
    <text evidence="5">Belongs to the WD repeat cdt2 family.</text>
</comment>
<feature type="compositionally biased region" description="Basic and acidic residues" evidence="7">
    <location>
        <begin position="657"/>
        <end position="667"/>
    </location>
</feature>
<evidence type="ECO:0000313" key="9">
    <source>
        <dbReference type="Proteomes" id="UP000230750"/>
    </source>
</evidence>
<dbReference type="PROSITE" id="PS50082">
    <property type="entry name" value="WD_REPEATS_2"/>
    <property type="match status" value="5"/>
</dbReference>
<feature type="region of interest" description="Disordered" evidence="7">
    <location>
        <begin position="657"/>
        <end position="696"/>
    </location>
</feature>
<evidence type="ECO:0000256" key="3">
    <source>
        <dbReference type="ARBA" id="ARBA00022737"/>
    </source>
</evidence>
<evidence type="ECO:0000256" key="7">
    <source>
        <dbReference type="SAM" id="MobiDB-lite"/>
    </source>
</evidence>
<feature type="repeat" description="WD" evidence="6">
    <location>
        <begin position="151"/>
        <end position="193"/>
    </location>
</feature>
<keyword evidence="3" id="KW-0677">Repeat</keyword>
<evidence type="ECO:0000256" key="2">
    <source>
        <dbReference type="ARBA" id="ARBA00022574"/>
    </source>
</evidence>
<dbReference type="AlphaFoldDB" id="A0A2G8L4K1"/>
<feature type="repeat" description="WD" evidence="6">
    <location>
        <begin position="341"/>
        <end position="361"/>
    </location>
</feature>
<dbReference type="EMBL" id="MRZV01000223">
    <property type="protein sequence ID" value="PIK55187.1"/>
    <property type="molecule type" value="Genomic_DNA"/>
</dbReference>
<dbReference type="GO" id="GO:0005634">
    <property type="term" value="C:nucleus"/>
    <property type="evidence" value="ECO:0007669"/>
    <property type="project" value="TreeGrafter"/>
</dbReference>
<feature type="region of interest" description="Disordered" evidence="7">
    <location>
        <begin position="540"/>
        <end position="632"/>
    </location>
</feature>
<feature type="repeat" description="WD" evidence="6">
    <location>
        <begin position="234"/>
        <end position="261"/>
    </location>
</feature>
<feature type="compositionally biased region" description="Basic and acidic residues" evidence="7">
    <location>
        <begin position="461"/>
        <end position="501"/>
    </location>
</feature>
<comment type="caution">
    <text evidence="8">The sequence shown here is derived from an EMBL/GenBank/DDBJ whole genome shotgun (WGS) entry which is preliminary data.</text>
</comment>
<reference evidence="8 9" key="1">
    <citation type="journal article" date="2017" name="PLoS Biol.">
        <title>The sea cucumber genome provides insights into morphological evolution and visceral regeneration.</title>
        <authorList>
            <person name="Zhang X."/>
            <person name="Sun L."/>
            <person name="Yuan J."/>
            <person name="Sun Y."/>
            <person name="Gao Y."/>
            <person name="Zhang L."/>
            <person name="Li S."/>
            <person name="Dai H."/>
            <person name="Hamel J.F."/>
            <person name="Liu C."/>
            <person name="Yu Y."/>
            <person name="Liu S."/>
            <person name="Lin W."/>
            <person name="Guo K."/>
            <person name="Jin S."/>
            <person name="Xu P."/>
            <person name="Storey K.B."/>
            <person name="Huan P."/>
            <person name="Zhang T."/>
            <person name="Zhou Y."/>
            <person name="Zhang J."/>
            <person name="Lin C."/>
            <person name="Li X."/>
            <person name="Xing L."/>
            <person name="Huo D."/>
            <person name="Sun M."/>
            <person name="Wang L."/>
            <person name="Mercier A."/>
            <person name="Li F."/>
            <person name="Yang H."/>
            <person name="Xiang J."/>
        </authorList>
    </citation>
    <scope>NUCLEOTIDE SEQUENCE [LARGE SCALE GENOMIC DNA]</scope>
    <source>
        <strain evidence="8">Shaxun</strain>
        <tissue evidence="8">Muscle</tissue>
    </source>
</reference>
<dbReference type="InterPro" id="IPR015943">
    <property type="entry name" value="WD40/YVTN_repeat-like_dom_sf"/>
</dbReference>
<protein>
    <submittedName>
        <fullName evidence="8">Putative denticleless protein-like isoform X1</fullName>
    </submittedName>
</protein>
<feature type="compositionally biased region" description="Basic and acidic residues" evidence="7">
    <location>
        <begin position="576"/>
        <end position="614"/>
    </location>
</feature>
<feature type="region of interest" description="Disordered" evidence="7">
    <location>
        <begin position="409"/>
        <end position="434"/>
    </location>
</feature>
<evidence type="ECO:0000256" key="6">
    <source>
        <dbReference type="PROSITE-ProRule" id="PRU00221"/>
    </source>
</evidence>
<dbReference type="PROSITE" id="PS50294">
    <property type="entry name" value="WD_REPEATS_REGION"/>
    <property type="match status" value="4"/>
</dbReference>
<feature type="repeat" description="WD" evidence="6">
    <location>
        <begin position="109"/>
        <end position="150"/>
    </location>
</feature>
<dbReference type="STRING" id="307972.A0A2G8L4K1"/>
<keyword evidence="2 6" id="KW-0853">WD repeat</keyword>
<dbReference type="GO" id="GO:0030674">
    <property type="term" value="F:protein-macromolecule adaptor activity"/>
    <property type="evidence" value="ECO:0007669"/>
    <property type="project" value="TreeGrafter"/>
</dbReference>
<dbReference type="Proteomes" id="UP000230750">
    <property type="component" value="Unassembled WGS sequence"/>
</dbReference>
<dbReference type="PROSITE" id="PS00678">
    <property type="entry name" value="WD_REPEATS_1"/>
    <property type="match status" value="3"/>
</dbReference>
<dbReference type="SUPFAM" id="SSF50978">
    <property type="entry name" value="WD40 repeat-like"/>
    <property type="match status" value="1"/>
</dbReference>
<evidence type="ECO:0000256" key="5">
    <source>
        <dbReference type="ARBA" id="ARBA00038344"/>
    </source>
</evidence>
<evidence type="ECO:0000256" key="1">
    <source>
        <dbReference type="ARBA" id="ARBA00004906"/>
    </source>
</evidence>
<feature type="region of interest" description="Disordered" evidence="7">
    <location>
        <begin position="446"/>
        <end position="521"/>
    </location>
</feature>
<dbReference type="Gene3D" id="2.130.10.10">
    <property type="entry name" value="YVTN repeat-like/Quinoprotein amine dehydrogenase"/>
    <property type="match status" value="2"/>
</dbReference>
<dbReference type="CDD" id="cd00200">
    <property type="entry name" value="WD40"/>
    <property type="match status" value="1"/>
</dbReference>
<dbReference type="PANTHER" id="PTHR22852">
    <property type="entry name" value="LETHAL 2 DENTICLELESS PROTEIN RETINOIC ACID-REGULATED NUCLEAR MATRIX-ASSOCIATED PROTEIN"/>
    <property type="match status" value="1"/>
</dbReference>
<feature type="compositionally biased region" description="Polar residues" evidence="7">
    <location>
        <begin position="543"/>
        <end position="554"/>
    </location>
</feature>
<dbReference type="PRINTS" id="PR00320">
    <property type="entry name" value="GPROTEINBRPT"/>
</dbReference>
<dbReference type="PANTHER" id="PTHR22852:SF0">
    <property type="entry name" value="DENTICLELESS PROTEIN HOMOLOG"/>
    <property type="match status" value="1"/>
</dbReference>
<feature type="compositionally biased region" description="Basic and acidic residues" evidence="7">
    <location>
        <begin position="555"/>
        <end position="569"/>
    </location>
</feature>
<dbReference type="SMART" id="SM00320">
    <property type="entry name" value="WD40"/>
    <property type="match status" value="7"/>
</dbReference>
<dbReference type="InterPro" id="IPR051865">
    <property type="entry name" value="WD-repeat_CDT2_adapter"/>
</dbReference>
<dbReference type="GO" id="GO:0043161">
    <property type="term" value="P:proteasome-mediated ubiquitin-dependent protein catabolic process"/>
    <property type="evidence" value="ECO:0007669"/>
    <property type="project" value="TreeGrafter"/>
</dbReference>
<keyword evidence="4" id="KW-0833">Ubl conjugation pathway</keyword>
<feature type="compositionally biased region" description="Basic and acidic residues" evidence="7">
    <location>
        <begin position="409"/>
        <end position="423"/>
    </location>
</feature>
<dbReference type="InterPro" id="IPR036322">
    <property type="entry name" value="WD40_repeat_dom_sf"/>
</dbReference>
<accession>A0A2G8L4K1</accession>
<dbReference type="InterPro" id="IPR001680">
    <property type="entry name" value="WD40_rpt"/>
</dbReference>
<keyword evidence="9" id="KW-1185">Reference proteome</keyword>
<dbReference type="InterPro" id="IPR019775">
    <property type="entry name" value="WD40_repeat_CS"/>
</dbReference>
<feature type="repeat" description="WD" evidence="6">
    <location>
        <begin position="372"/>
        <end position="414"/>
    </location>
</feature>
<dbReference type="Pfam" id="PF00400">
    <property type="entry name" value="WD40"/>
    <property type="match status" value="5"/>
</dbReference>